<feature type="transmembrane region" description="Helical" evidence="7">
    <location>
        <begin position="412"/>
        <end position="434"/>
    </location>
</feature>
<proteinExistence type="predicted"/>
<feature type="compositionally biased region" description="Low complexity" evidence="6">
    <location>
        <begin position="518"/>
        <end position="530"/>
    </location>
</feature>
<sequence>MSATPRAVGAEPTAKLAAGRLGVPAVLFFVMSAATPLTVVAGVVTTGFATTGLTGIPVAFVVVGLVLAVFSVGYVAMARHMANAGAFYTFVSRGVGRPAGIGAAWVALVAYNALQVGLYGAIGSAAGPLLDEWFGINPDWWVIALVCWALVAALGVLRIDVNGTILAVLLCAEVLIILIYSFADLGSPAGGAISTATLDPGNLFGDGVGAILVLALLGFVGFEASVVFSEEAKDPKRTVRTATYVAVAATAVLYTFASWAMTVATGPDSIVDRSQQESVGLIFGLAGANLGEAWVTIGEVLFATSIIAAMISFHNTISRYMFALGRERVLPAALGRVAATTQAPRNASVVQTVIGLAVIVVYALGGWDPTVHLFFWGGTSGGLGVLFLITLTAVAVLLFFRRDARGESLLSRLLAPGFAVALLAVVVVLAVANFDALLGVAPDSALAWAIPAAFVVIGLLGAAYGVWLRGSQPEVYAAIGSGGSGERPVPNASAAPAGSAADDASAAADVSAAAAGSEAPAGSAAADASGEPGTDGAPGDRKGN</sequence>
<organism evidence="8 9">
    <name type="scientific">Asanoa siamensis</name>
    <dbReference type="NCBI Taxonomy" id="926357"/>
    <lineage>
        <taxon>Bacteria</taxon>
        <taxon>Bacillati</taxon>
        <taxon>Actinomycetota</taxon>
        <taxon>Actinomycetes</taxon>
        <taxon>Micromonosporales</taxon>
        <taxon>Micromonosporaceae</taxon>
        <taxon>Asanoa</taxon>
    </lineage>
</organism>
<evidence type="ECO:0000313" key="8">
    <source>
        <dbReference type="EMBL" id="GIF76516.1"/>
    </source>
</evidence>
<dbReference type="PIRSF" id="PIRSF006060">
    <property type="entry name" value="AA_transporter"/>
    <property type="match status" value="1"/>
</dbReference>
<protein>
    <submittedName>
        <fullName evidence="8">Amino acid permease</fullName>
    </submittedName>
</protein>
<evidence type="ECO:0000256" key="1">
    <source>
        <dbReference type="ARBA" id="ARBA00004651"/>
    </source>
</evidence>
<name>A0ABQ4CYZ6_9ACTN</name>
<feature type="transmembrane region" description="Helical" evidence="7">
    <location>
        <begin position="241"/>
        <end position="261"/>
    </location>
</feature>
<feature type="transmembrane region" description="Helical" evidence="7">
    <location>
        <begin position="349"/>
        <end position="367"/>
    </location>
</feature>
<dbReference type="EMBL" id="BONE01000063">
    <property type="protein sequence ID" value="GIF76516.1"/>
    <property type="molecule type" value="Genomic_DNA"/>
</dbReference>
<keyword evidence="2" id="KW-1003">Cell membrane</keyword>
<evidence type="ECO:0000313" key="9">
    <source>
        <dbReference type="Proteomes" id="UP000604117"/>
    </source>
</evidence>
<dbReference type="Gene3D" id="1.20.1740.10">
    <property type="entry name" value="Amino acid/polyamine transporter I"/>
    <property type="match status" value="1"/>
</dbReference>
<gene>
    <name evidence="8" type="ORF">Asi02nite_60340</name>
</gene>
<evidence type="ECO:0000256" key="7">
    <source>
        <dbReference type="SAM" id="Phobius"/>
    </source>
</evidence>
<comment type="subcellular location">
    <subcellularLocation>
        <location evidence="1">Cell membrane</location>
        <topology evidence="1">Multi-pass membrane protein</topology>
    </subcellularLocation>
</comment>
<feature type="transmembrane region" description="Helical" evidence="7">
    <location>
        <begin position="21"/>
        <end position="44"/>
    </location>
</feature>
<dbReference type="Proteomes" id="UP000604117">
    <property type="component" value="Unassembled WGS sequence"/>
</dbReference>
<evidence type="ECO:0000256" key="6">
    <source>
        <dbReference type="SAM" id="MobiDB-lite"/>
    </source>
</evidence>
<dbReference type="PANTHER" id="PTHR42770">
    <property type="entry name" value="AMINO ACID TRANSPORTER-RELATED"/>
    <property type="match status" value="1"/>
</dbReference>
<feature type="transmembrane region" description="Helical" evidence="7">
    <location>
        <begin position="140"/>
        <end position="157"/>
    </location>
</feature>
<evidence type="ECO:0000256" key="2">
    <source>
        <dbReference type="ARBA" id="ARBA00022475"/>
    </source>
</evidence>
<evidence type="ECO:0000256" key="4">
    <source>
        <dbReference type="ARBA" id="ARBA00022989"/>
    </source>
</evidence>
<keyword evidence="9" id="KW-1185">Reference proteome</keyword>
<feature type="region of interest" description="Disordered" evidence="6">
    <location>
        <begin position="518"/>
        <end position="544"/>
    </location>
</feature>
<keyword evidence="4 7" id="KW-1133">Transmembrane helix</keyword>
<feature type="transmembrane region" description="Helical" evidence="7">
    <location>
        <begin position="293"/>
        <end position="313"/>
    </location>
</feature>
<feature type="transmembrane region" description="Helical" evidence="7">
    <location>
        <begin position="99"/>
        <end position="120"/>
    </location>
</feature>
<evidence type="ECO:0000256" key="5">
    <source>
        <dbReference type="ARBA" id="ARBA00023136"/>
    </source>
</evidence>
<feature type="transmembrane region" description="Helical" evidence="7">
    <location>
        <begin position="56"/>
        <end position="78"/>
    </location>
</feature>
<dbReference type="RefSeq" id="WP_203717389.1">
    <property type="nucleotide sequence ID" value="NZ_BONE01000063.1"/>
</dbReference>
<dbReference type="PANTHER" id="PTHR42770:SF16">
    <property type="entry name" value="AMINO ACID PERMEASE"/>
    <property type="match status" value="1"/>
</dbReference>
<reference evidence="8 9" key="1">
    <citation type="submission" date="2021-01" db="EMBL/GenBank/DDBJ databases">
        <title>Whole genome shotgun sequence of Asanoa siamensis NBRC 107932.</title>
        <authorList>
            <person name="Komaki H."/>
            <person name="Tamura T."/>
        </authorList>
    </citation>
    <scope>NUCLEOTIDE SEQUENCE [LARGE SCALE GENOMIC DNA]</scope>
    <source>
        <strain evidence="8 9">NBRC 107932</strain>
    </source>
</reference>
<keyword evidence="5 7" id="KW-0472">Membrane</keyword>
<feature type="transmembrane region" description="Helical" evidence="7">
    <location>
        <begin position="373"/>
        <end position="400"/>
    </location>
</feature>
<evidence type="ECO:0000256" key="3">
    <source>
        <dbReference type="ARBA" id="ARBA00022692"/>
    </source>
</evidence>
<accession>A0ABQ4CYZ6</accession>
<keyword evidence="3 7" id="KW-0812">Transmembrane</keyword>
<dbReference type="InterPro" id="IPR050367">
    <property type="entry name" value="APC_superfamily"/>
</dbReference>
<feature type="transmembrane region" description="Helical" evidence="7">
    <location>
        <begin position="164"/>
        <end position="183"/>
    </location>
</feature>
<feature type="transmembrane region" description="Helical" evidence="7">
    <location>
        <begin position="203"/>
        <end position="229"/>
    </location>
</feature>
<comment type="caution">
    <text evidence="8">The sequence shown here is derived from an EMBL/GenBank/DDBJ whole genome shotgun (WGS) entry which is preliminary data.</text>
</comment>
<dbReference type="InterPro" id="IPR002293">
    <property type="entry name" value="AA/rel_permease1"/>
</dbReference>
<feature type="transmembrane region" description="Helical" evidence="7">
    <location>
        <begin position="446"/>
        <end position="467"/>
    </location>
</feature>
<dbReference type="Pfam" id="PF13520">
    <property type="entry name" value="AA_permease_2"/>
    <property type="match status" value="1"/>
</dbReference>